<dbReference type="PRINTS" id="PR00111">
    <property type="entry name" value="ABHYDROLASE"/>
</dbReference>
<keyword evidence="3" id="KW-1185">Reference proteome</keyword>
<dbReference type="InterPro" id="IPR022742">
    <property type="entry name" value="Hydrolase_4"/>
</dbReference>
<dbReference type="InterPro" id="IPR000073">
    <property type="entry name" value="AB_hydrolase_1"/>
</dbReference>
<dbReference type="InterPro" id="IPR000639">
    <property type="entry name" value="Epox_hydrolase-like"/>
</dbReference>
<dbReference type="InterPro" id="IPR050266">
    <property type="entry name" value="AB_hydrolase_sf"/>
</dbReference>
<name>A0ABR1LFC1_9PEZI</name>
<dbReference type="Proteomes" id="UP001365128">
    <property type="component" value="Unassembled WGS sequence"/>
</dbReference>
<reference evidence="2 3" key="1">
    <citation type="submission" date="2024-04" db="EMBL/GenBank/DDBJ databases">
        <title>Phyllosticta paracitricarpa is synonymous to the EU quarantine fungus P. citricarpa based on phylogenomic analyses.</title>
        <authorList>
            <consortium name="Lawrence Berkeley National Laboratory"/>
            <person name="Van Ingen-Buijs V.A."/>
            <person name="Van Westerhoven A.C."/>
            <person name="Haridas S."/>
            <person name="Skiadas P."/>
            <person name="Martin F."/>
            <person name="Groenewald J.Z."/>
            <person name="Crous P.W."/>
            <person name="Seidl M.F."/>
        </authorList>
    </citation>
    <scope>NUCLEOTIDE SEQUENCE [LARGE SCALE GENOMIC DNA]</scope>
    <source>
        <strain evidence="2 3">CBS 122670</strain>
    </source>
</reference>
<protein>
    <submittedName>
        <fullName evidence="2">3-oxoadipate enol-lactone hydrolase</fullName>
    </submittedName>
</protein>
<dbReference type="PANTHER" id="PTHR43798:SF5">
    <property type="entry name" value="MONOACYLGLYCEROL LIPASE ABHD6"/>
    <property type="match status" value="1"/>
</dbReference>
<dbReference type="PANTHER" id="PTHR43798">
    <property type="entry name" value="MONOACYLGLYCEROL LIPASE"/>
    <property type="match status" value="1"/>
</dbReference>
<dbReference type="Pfam" id="PF12146">
    <property type="entry name" value="Hydrolase_4"/>
    <property type="match status" value="1"/>
</dbReference>
<gene>
    <name evidence="2" type="ORF">IWX46DRAFT_357067</name>
</gene>
<evidence type="ECO:0000313" key="3">
    <source>
        <dbReference type="Proteomes" id="UP001365128"/>
    </source>
</evidence>
<feature type="domain" description="Serine aminopeptidase S33" evidence="1">
    <location>
        <begin position="30"/>
        <end position="252"/>
    </location>
</feature>
<evidence type="ECO:0000313" key="2">
    <source>
        <dbReference type="EMBL" id="KAK7532575.1"/>
    </source>
</evidence>
<dbReference type="EMBL" id="JBBPDW010000051">
    <property type="protein sequence ID" value="KAK7532575.1"/>
    <property type="molecule type" value="Genomic_DNA"/>
</dbReference>
<dbReference type="SUPFAM" id="SSF53474">
    <property type="entry name" value="alpha/beta-Hydrolases"/>
    <property type="match status" value="1"/>
</dbReference>
<organism evidence="2 3">
    <name type="scientific">Phyllosticta citricarpa</name>
    <dbReference type="NCBI Taxonomy" id="55181"/>
    <lineage>
        <taxon>Eukaryota</taxon>
        <taxon>Fungi</taxon>
        <taxon>Dikarya</taxon>
        <taxon>Ascomycota</taxon>
        <taxon>Pezizomycotina</taxon>
        <taxon>Dothideomycetes</taxon>
        <taxon>Dothideomycetes incertae sedis</taxon>
        <taxon>Botryosphaeriales</taxon>
        <taxon>Phyllostictaceae</taxon>
        <taxon>Phyllosticta</taxon>
    </lineage>
</organism>
<accession>A0ABR1LFC1</accession>
<proteinExistence type="predicted"/>
<comment type="caution">
    <text evidence="2">The sequence shown here is derived from an EMBL/GenBank/DDBJ whole genome shotgun (WGS) entry which is preliminary data.</text>
</comment>
<dbReference type="PRINTS" id="PR00412">
    <property type="entry name" value="EPOXHYDRLASE"/>
</dbReference>
<sequence length="276" mass="29100">MPWLAVGYKRLHYTDFPPATSSSSSSSSSSPRQTFILHHGLGSSQNFYVPLVPALTAAGFRVVAFDTTGAARSPYTQVEQSVQTLAADVLGILDHLSIPRAVVIGHSMGGIVAAHLAAEHAERVVAVVLIGPVYPSSAVTAVFEKRIAAVEAENAMDGMANSIPAAATAASASSLARAMIRELLLAQSPAGYVSNCRVIAAARPPAYPHVKVPTLLLAGEEDKSAPLETSRRMFDELGAESKRLVVLPQVGHWHAIEAPEAVADAIIDFYNGEVQK</sequence>
<evidence type="ECO:0000259" key="1">
    <source>
        <dbReference type="Pfam" id="PF12146"/>
    </source>
</evidence>
<keyword evidence="2" id="KW-0378">Hydrolase</keyword>
<dbReference type="Gene3D" id="3.40.50.1820">
    <property type="entry name" value="alpha/beta hydrolase"/>
    <property type="match status" value="1"/>
</dbReference>
<dbReference type="InterPro" id="IPR029058">
    <property type="entry name" value="AB_hydrolase_fold"/>
</dbReference>
<dbReference type="GO" id="GO:0016787">
    <property type="term" value="F:hydrolase activity"/>
    <property type="evidence" value="ECO:0007669"/>
    <property type="project" value="UniProtKB-KW"/>
</dbReference>